<accession>A0ABS5FMP1</accession>
<reference evidence="2" key="1">
    <citation type="journal article" date="2021" name="ISME J.">
        <title>Evolutionary origin and ecological implication of a unique nif island in free-living Bradyrhizobium lineages.</title>
        <authorList>
            <person name="Tao J."/>
        </authorList>
    </citation>
    <scope>NUCLEOTIDE SEQUENCE [LARGE SCALE GENOMIC DNA]</scope>
    <source>
        <strain evidence="2">SZCCT0434</strain>
    </source>
</reference>
<evidence type="ECO:0000313" key="1">
    <source>
        <dbReference type="EMBL" id="MBR0797919.1"/>
    </source>
</evidence>
<protein>
    <recommendedName>
        <fullName evidence="3">HipA N-terminal subdomain 1 domain-containing protein</fullName>
    </recommendedName>
</protein>
<gene>
    <name evidence="1" type="ORF">JQ615_21250</name>
</gene>
<dbReference type="Proteomes" id="UP001315278">
    <property type="component" value="Unassembled WGS sequence"/>
</dbReference>
<name>A0ABS5FMP1_9BRAD</name>
<sequence>MSSSLEISDDILWGKLVKSWATGKNYIASTRPAPPIPRTLDELLAQAAEIGLTITFPDGMVGLEIIQYSGETAVIKLPPKSMIEATETELRTPGALYPMPQFYEDFFGAPVPTMDQASLLDLHAARIGDYSVRNCG</sequence>
<dbReference type="EMBL" id="JAFCJH010000022">
    <property type="protein sequence ID" value="MBR0797919.1"/>
    <property type="molecule type" value="Genomic_DNA"/>
</dbReference>
<evidence type="ECO:0000313" key="2">
    <source>
        <dbReference type="Proteomes" id="UP001315278"/>
    </source>
</evidence>
<keyword evidence="2" id="KW-1185">Reference proteome</keyword>
<dbReference type="RefSeq" id="WP_212392613.1">
    <property type="nucleotide sequence ID" value="NZ_JAFCJH010000022.1"/>
</dbReference>
<organism evidence="1 2">
    <name type="scientific">Bradyrhizobium jicamae</name>
    <dbReference type="NCBI Taxonomy" id="280332"/>
    <lineage>
        <taxon>Bacteria</taxon>
        <taxon>Pseudomonadati</taxon>
        <taxon>Pseudomonadota</taxon>
        <taxon>Alphaproteobacteria</taxon>
        <taxon>Hyphomicrobiales</taxon>
        <taxon>Nitrobacteraceae</taxon>
        <taxon>Bradyrhizobium</taxon>
    </lineage>
</organism>
<evidence type="ECO:0008006" key="3">
    <source>
        <dbReference type="Google" id="ProtNLM"/>
    </source>
</evidence>
<proteinExistence type="predicted"/>
<comment type="caution">
    <text evidence="1">The sequence shown here is derived from an EMBL/GenBank/DDBJ whole genome shotgun (WGS) entry which is preliminary data.</text>
</comment>